<reference evidence="2" key="1">
    <citation type="submission" date="2021-05" db="EMBL/GenBank/DDBJ databases">
        <title>A free-living protist that lacks canonical eukaryotic 1 DNA replication and segregation systems.</title>
        <authorList>
            <person name="Salas-Leiva D.E."/>
            <person name="Tromer E.C."/>
            <person name="Curtis B.A."/>
            <person name="Jerlstrom-Hultqvist J."/>
            <person name="Kolisko M."/>
            <person name="Yi Z."/>
            <person name="Salas-Leiva J.S."/>
            <person name="Gallot-Lavallee L."/>
            <person name="Kops G.J.P.L."/>
            <person name="Archibald J.M."/>
            <person name="Simpson A.G.B."/>
            <person name="Roger A.J."/>
        </authorList>
    </citation>
    <scope>NUCLEOTIDE SEQUENCE</scope>
    <source>
        <strain evidence="2">BICM</strain>
    </source>
</reference>
<proteinExistence type="predicted"/>
<evidence type="ECO:0000313" key="2">
    <source>
        <dbReference type="EMBL" id="KAG9395000.1"/>
    </source>
</evidence>
<dbReference type="OrthoDB" id="7485566at2759"/>
<dbReference type="PROSITE" id="PS50878">
    <property type="entry name" value="RT_POL"/>
    <property type="match status" value="1"/>
</dbReference>
<dbReference type="SUPFAM" id="SSF56672">
    <property type="entry name" value="DNA/RNA polymerases"/>
    <property type="match status" value="1"/>
</dbReference>
<evidence type="ECO:0000259" key="1">
    <source>
        <dbReference type="PROSITE" id="PS50878"/>
    </source>
</evidence>
<evidence type="ECO:0000313" key="3">
    <source>
        <dbReference type="Proteomes" id="UP000717585"/>
    </source>
</evidence>
<accession>A0A8J6AXL9</accession>
<keyword evidence="3" id="KW-1185">Reference proteome</keyword>
<protein>
    <recommendedName>
        <fullName evidence="1">Reverse transcriptase domain-containing protein</fullName>
    </recommendedName>
</protein>
<dbReference type="PANTHER" id="PTHR19446">
    <property type="entry name" value="REVERSE TRANSCRIPTASES"/>
    <property type="match status" value="1"/>
</dbReference>
<dbReference type="EMBL" id="JAHDYR010000012">
    <property type="protein sequence ID" value="KAG9395000.1"/>
    <property type="molecule type" value="Genomic_DNA"/>
</dbReference>
<gene>
    <name evidence="2" type="ORF">J8273_0209</name>
</gene>
<organism evidence="2 3">
    <name type="scientific">Carpediemonas membranifera</name>
    <dbReference type="NCBI Taxonomy" id="201153"/>
    <lineage>
        <taxon>Eukaryota</taxon>
        <taxon>Metamonada</taxon>
        <taxon>Carpediemonas-like organisms</taxon>
        <taxon>Carpediemonas</taxon>
    </lineage>
</organism>
<dbReference type="InterPro" id="IPR000477">
    <property type="entry name" value="RT_dom"/>
</dbReference>
<sequence>MSSFSVPQADPGGQMAMRVSITSDWRENALARDVQLLLQTVRTDYAKFVNAEFIDARWCNVETVFDTLCSEAAIVELMKDVNNKKIVRLTVRALKDIVDSFKRLLDAAGVTLSSTPKATPLRSAKTAPSVAAEFFREIRRNVMGNNDPASLLPSVEEVHAPGSQLSSQPSAAAHVTAAGFTASPPTAPPAHPAHRPDVFLPPGQALFLGKIAPPKRGREKFARGLIEKLKRVALVESEDEKRAALRTVLEYPKALYAPPVASKGPKRRPSKWRKVMRLVRHGFVSKAATALVAEDAGLSPQEVDVELKRLQEDYSGLRPDVPFKDVPAEPLQSVEVSARTLKTVLHALKAEAAPGPSGLSFLHIRIAAKVARHDLIAALMPIVQDILNGETYTAALSHCIIVPVPKGAGKIRGVAIGDSLRRVAAKALAWAVRARLVDVDRTLKDQYGVGEKCGLERLSDSVTRVYEEGGTVVSLDLSNAYGCLSRAFMFDVVRAYMPALMPYLSTMYRQGLLFSTSGRSDKAAEGIHQGDPLSPILFSLGIKPILDVLREAFPGWHLQAYQDDLVATTDRPLQTPGVGREANNLVEIAREKFLEVGLRLNKSKCVVAHRDVTDGNTSGGVPRRRSLNLVGVPVGSAAHAMGELAKVNCRVMQLLNAAGEMVAKEGPEATAPALIIAKYCALTKWEHFFRNVPPATGGVGNDLYEAELGFEKKEAVPAILRILSSEAEVDDDFALRLSMPVERRGLALAMPSVVWAPAFLAATRQLAGLGVTRSPDSVTGAIKCLPPQLNTPSNWPSGLDDVKALDADHTQKNLVRLVEESIATKLSVSAAVSPNVVRSFMMVDPTSLGRSVTDAAVAPIFRNHLGLPAFTPGFDCKVFEGPRGRDRRLYSPCGGKGTRLVRP</sequence>
<dbReference type="AlphaFoldDB" id="A0A8J6AXL9"/>
<dbReference type="Proteomes" id="UP000717585">
    <property type="component" value="Unassembled WGS sequence"/>
</dbReference>
<dbReference type="InterPro" id="IPR043502">
    <property type="entry name" value="DNA/RNA_pol_sf"/>
</dbReference>
<feature type="domain" description="Reverse transcriptase" evidence="1">
    <location>
        <begin position="385"/>
        <end position="634"/>
    </location>
</feature>
<comment type="caution">
    <text evidence="2">The sequence shown here is derived from an EMBL/GenBank/DDBJ whole genome shotgun (WGS) entry which is preliminary data.</text>
</comment>
<dbReference type="Pfam" id="PF00078">
    <property type="entry name" value="RVT_1"/>
    <property type="match status" value="1"/>
</dbReference>
<name>A0A8J6AXL9_9EUKA</name>